<organism evidence="2 3">
    <name type="scientific">Comamonas testosteroni</name>
    <name type="common">Pseudomonas testosteroni</name>
    <dbReference type="NCBI Taxonomy" id="285"/>
    <lineage>
        <taxon>Bacteria</taxon>
        <taxon>Pseudomonadati</taxon>
        <taxon>Pseudomonadota</taxon>
        <taxon>Betaproteobacteria</taxon>
        <taxon>Burkholderiales</taxon>
        <taxon>Comamonadaceae</taxon>
        <taxon>Comamonas</taxon>
    </lineage>
</organism>
<reference evidence="3" key="1">
    <citation type="submission" date="2014-06" db="EMBL/GenBank/DDBJ databases">
        <title>Draft genome sequence of C. testosteroni WDL7.</title>
        <authorList>
            <person name="Wu Y."/>
            <person name="Seshan H."/>
            <person name="Arumugam K."/>
        </authorList>
    </citation>
    <scope>NUCLEOTIDE SEQUENCE [LARGE SCALE GENOMIC DNA]</scope>
    <source>
        <strain evidence="3">WDL7</strain>
    </source>
</reference>
<dbReference type="Proteomes" id="UP000037442">
    <property type="component" value="Unassembled WGS sequence"/>
</dbReference>
<protein>
    <recommendedName>
        <fullName evidence="1">Transposon Tn7 transposition protein TnsD C-terminal domain-containing protein</fullName>
    </recommendedName>
</protein>
<dbReference type="AlphaFoldDB" id="A0A0L7MYN9"/>
<gene>
    <name evidence="2" type="ORF">GL58_00325</name>
</gene>
<evidence type="ECO:0000313" key="2">
    <source>
        <dbReference type="EMBL" id="KOC27031.1"/>
    </source>
</evidence>
<name>A0A0L7MYN9_COMTE</name>
<accession>A0A0L7MYN9</accession>
<evidence type="ECO:0000259" key="1">
    <source>
        <dbReference type="Pfam" id="PF15978"/>
    </source>
</evidence>
<dbReference type="EMBL" id="JNVD01000010">
    <property type="protein sequence ID" value="KOC27031.1"/>
    <property type="molecule type" value="Genomic_DNA"/>
</dbReference>
<dbReference type="PATRIC" id="fig|285.49.peg.69"/>
<evidence type="ECO:0000313" key="3">
    <source>
        <dbReference type="Proteomes" id="UP000037442"/>
    </source>
</evidence>
<comment type="caution">
    <text evidence="2">The sequence shown here is derived from an EMBL/GenBank/DDBJ whole genome shotgun (WGS) entry which is preliminary data.</text>
</comment>
<proteinExistence type="predicted"/>
<dbReference type="InterPro" id="IPR032750">
    <property type="entry name" value="TnsD_C"/>
</dbReference>
<feature type="domain" description="Transposon Tn7 transposition protein TnsD C-terminal" evidence="1">
    <location>
        <begin position="126"/>
        <end position="209"/>
    </location>
</feature>
<sequence length="307" mass="35091">MSSQGRERITEKLVSPDGSKRCIASLVQNATRSVDKLRFCPECCVDDQRKYGQTYWHRTHQLPCVYLCSTHWTPLHVSWISIQCKARISAPGEASGDELRIPKTLGHERARRIAEISTQALSQYKAPFVDFQDMYQRRAIELGYGLSSKQVFGSVLSDDLRTFYSPRFLTSVDCTVLRGTVTWPSLLLRQSSQNCTALKHVLMIAFLESNPSPSRNPIEFLRREKTKKKNWVSIEKKAIQTVSRLVAKHRTAGTRVTVASLLEAADIASRYRHQRSNFPLLTEWLKRFRASPQSERQTGGRQGNYQL</sequence>
<dbReference type="Pfam" id="PF15978">
    <property type="entry name" value="TnsD"/>
    <property type="match status" value="1"/>
</dbReference>